<dbReference type="InterPro" id="IPR047647">
    <property type="entry name" value="ISAs1_transpos"/>
</dbReference>
<dbReference type="NCBIfam" id="NF033564">
    <property type="entry name" value="transpos_ISAs1"/>
    <property type="match status" value="1"/>
</dbReference>
<dbReference type="EMBL" id="JAXBLV010000183">
    <property type="protein sequence ID" value="MDY3560783.1"/>
    <property type="molecule type" value="Genomic_DNA"/>
</dbReference>
<evidence type="ECO:0000313" key="4">
    <source>
        <dbReference type="EMBL" id="MDY3560783.1"/>
    </source>
</evidence>
<dbReference type="RefSeq" id="WP_320687309.1">
    <property type="nucleotide sequence ID" value="NZ_JAXBLV010000183.1"/>
</dbReference>
<evidence type="ECO:0000259" key="3">
    <source>
        <dbReference type="Pfam" id="PF13808"/>
    </source>
</evidence>
<comment type="caution">
    <text evidence="4">The sequence shown here is derived from an EMBL/GenBank/DDBJ whole genome shotgun (WGS) entry which is preliminary data.</text>
</comment>
<dbReference type="InterPro" id="IPR032806">
    <property type="entry name" value="YbfD_N"/>
</dbReference>
<feature type="domain" description="H repeat-associated protein N-terminal" evidence="3">
    <location>
        <begin position="8"/>
        <end position="95"/>
    </location>
</feature>
<organism evidence="4 5">
    <name type="scientific">Gemmata algarum</name>
    <dbReference type="NCBI Taxonomy" id="2975278"/>
    <lineage>
        <taxon>Bacteria</taxon>
        <taxon>Pseudomonadati</taxon>
        <taxon>Planctomycetota</taxon>
        <taxon>Planctomycetia</taxon>
        <taxon>Gemmatales</taxon>
        <taxon>Gemmataceae</taxon>
        <taxon>Gemmata</taxon>
    </lineage>
</organism>
<name>A0ABU5F0W4_9BACT</name>
<feature type="domain" description="Transposase IS4-like" evidence="2">
    <location>
        <begin position="109"/>
        <end position="242"/>
    </location>
</feature>
<keyword evidence="5" id="KW-1185">Reference proteome</keyword>
<dbReference type="InterPro" id="IPR002559">
    <property type="entry name" value="Transposase_11"/>
</dbReference>
<dbReference type="Pfam" id="PF01609">
    <property type="entry name" value="DDE_Tnp_1"/>
    <property type="match status" value="1"/>
</dbReference>
<dbReference type="PANTHER" id="PTHR30298:SF0">
    <property type="entry name" value="PROTEIN YBFL-RELATED"/>
    <property type="match status" value="1"/>
</dbReference>
<dbReference type="InterPro" id="IPR051698">
    <property type="entry name" value="Transposase_11-like"/>
</dbReference>
<protein>
    <submittedName>
        <fullName evidence="4">ISAs1 family transposase</fullName>
    </submittedName>
</protein>
<reference evidence="5" key="1">
    <citation type="journal article" date="2023" name="Mar. Drugs">
        <title>Gemmata algarum, a Novel Planctomycete Isolated from an Algal Mat, Displays Antimicrobial Activity.</title>
        <authorList>
            <person name="Kumar G."/>
            <person name="Kallscheuer N."/>
            <person name="Kashif M."/>
            <person name="Ahamad S."/>
            <person name="Jagadeeshwari U."/>
            <person name="Pannikurungottu S."/>
            <person name="Haufschild T."/>
            <person name="Kabuu M."/>
            <person name="Sasikala C."/>
            <person name="Jogler C."/>
            <person name="Ramana C."/>
        </authorList>
    </citation>
    <scope>NUCLEOTIDE SEQUENCE [LARGE SCALE GENOMIC DNA]</scope>
    <source>
        <strain evidence="5">JC673</strain>
    </source>
</reference>
<evidence type="ECO:0000256" key="1">
    <source>
        <dbReference type="SAM" id="MobiDB-lite"/>
    </source>
</evidence>
<dbReference type="Pfam" id="PF13808">
    <property type="entry name" value="DDE_Tnp_1_assoc"/>
    <property type="match status" value="1"/>
</dbReference>
<evidence type="ECO:0000313" key="5">
    <source>
        <dbReference type="Proteomes" id="UP001272242"/>
    </source>
</evidence>
<proteinExistence type="predicted"/>
<sequence>MPPTCLLDALGAVPDPRDDKGRSFPFAPILALLVVGILLGRRSPGAIVQLADDYGGDFALLLGFPRRRLPTASMLSKLLPRIDVRALEAVLREWIATRLPPDDALVVNMDGKCVRGSADRAAQLPGVHLLAAFVPRFQAVLAQLRVDTKTNEHKAALELLNILPTRPGGYIITGDAMFTQTEVCQAVRDRDDDYVLVVKDNQHALVVDIDAGRAFAAQAATFSPRRARAAEGTDTRSTVRTNDREGARPRGAPNVGEHGAPDSASEVTRAEAGFPRAPLGHSQGQGV</sequence>
<gene>
    <name evidence="4" type="ORF">R5W23_002029</name>
</gene>
<dbReference type="Proteomes" id="UP001272242">
    <property type="component" value="Unassembled WGS sequence"/>
</dbReference>
<accession>A0ABU5F0W4</accession>
<dbReference type="PANTHER" id="PTHR30298">
    <property type="entry name" value="H REPEAT-ASSOCIATED PREDICTED TRANSPOSASE"/>
    <property type="match status" value="1"/>
</dbReference>
<evidence type="ECO:0000259" key="2">
    <source>
        <dbReference type="Pfam" id="PF01609"/>
    </source>
</evidence>
<feature type="region of interest" description="Disordered" evidence="1">
    <location>
        <begin position="223"/>
        <end position="287"/>
    </location>
</feature>